<evidence type="ECO:0000256" key="9">
    <source>
        <dbReference type="ARBA" id="ARBA00048793"/>
    </source>
</evidence>
<protein>
    <recommendedName>
        <fullName evidence="4 10">2-dehydropantoate 2-reductase</fullName>
        <ecNumber evidence="3 10">1.1.1.169</ecNumber>
    </recommendedName>
    <alternativeName>
        <fullName evidence="8 10">Ketopantoate reductase</fullName>
    </alternativeName>
</protein>
<keyword evidence="7 10" id="KW-0560">Oxidoreductase</keyword>
<evidence type="ECO:0000256" key="6">
    <source>
        <dbReference type="ARBA" id="ARBA00022857"/>
    </source>
</evidence>
<feature type="domain" description="Ketopantoate reductase C-terminal" evidence="12">
    <location>
        <begin position="205"/>
        <end position="322"/>
    </location>
</feature>
<evidence type="ECO:0000256" key="10">
    <source>
        <dbReference type="RuleBase" id="RU362068"/>
    </source>
</evidence>
<dbReference type="GO" id="GO:0015940">
    <property type="term" value="P:pantothenate biosynthetic process"/>
    <property type="evidence" value="ECO:0007669"/>
    <property type="project" value="UniProtKB-KW"/>
</dbReference>
<organism evidence="13 14">
    <name type="scientific">Novosphingobium aureum</name>
    <dbReference type="NCBI Taxonomy" id="2792964"/>
    <lineage>
        <taxon>Bacteria</taxon>
        <taxon>Pseudomonadati</taxon>
        <taxon>Pseudomonadota</taxon>
        <taxon>Alphaproteobacteria</taxon>
        <taxon>Sphingomonadales</taxon>
        <taxon>Sphingomonadaceae</taxon>
        <taxon>Novosphingobium</taxon>
    </lineage>
</organism>
<evidence type="ECO:0000256" key="3">
    <source>
        <dbReference type="ARBA" id="ARBA00013014"/>
    </source>
</evidence>
<dbReference type="PANTHER" id="PTHR21708:SF45">
    <property type="entry name" value="2-DEHYDROPANTOATE 2-REDUCTASE"/>
    <property type="match status" value="1"/>
</dbReference>
<dbReference type="Pfam" id="PF08546">
    <property type="entry name" value="ApbA_C"/>
    <property type="match status" value="1"/>
</dbReference>
<dbReference type="AlphaFoldDB" id="A0A931HAN7"/>
<reference evidence="13" key="1">
    <citation type="submission" date="2020-11" db="EMBL/GenBank/DDBJ databases">
        <title>Novosphingobium aureum sp. nov., a marine bacterium isolated from sediment of a salt flat.</title>
        <authorList>
            <person name="Yoo Y."/>
            <person name="Kim J.-J."/>
        </authorList>
    </citation>
    <scope>NUCLEOTIDE SEQUENCE</scope>
    <source>
        <strain evidence="13">YJ-S2-02</strain>
    </source>
</reference>
<evidence type="ECO:0000256" key="1">
    <source>
        <dbReference type="ARBA" id="ARBA00004994"/>
    </source>
</evidence>
<evidence type="ECO:0000313" key="13">
    <source>
        <dbReference type="EMBL" id="MBH0112019.1"/>
    </source>
</evidence>
<comment type="similarity">
    <text evidence="2 10">Belongs to the ketopantoate reductase family.</text>
</comment>
<evidence type="ECO:0000256" key="4">
    <source>
        <dbReference type="ARBA" id="ARBA00019465"/>
    </source>
</evidence>
<dbReference type="Gene3D" id="3.40.50.720">
    <property type="entry name" value="NAD(P)-binding Rossmann-like Domain"/>
    <property type="match status" value="1"/>
</dbReference>
<dbReference type="FunFam" id="1.10.1040.10:FF:000017">
    <property type="entry name" value="2-dehydropantoate 2-reductase"/>
    <property type="match status" value="1"/>
</dbReference>
<evidence type="ECO:0000259" key="11">
    <source>
        <dbReference type="Pfam" id="PF02558"/>
    </source>
</evidence>
<dbReference type="GO" id="GO:0005737">
    <property type="term" value="C:cytoplasm"/>
    <property type="evidence" value="ECO:0007669"/>
    <property type="project" value="TreeGrafter"/>
</dbReference>
<dbReference type="Pfam" id="PF02558">
    <property type="entry name" value="ApbA"/>
    <property type="match status" value="1"/>
</dbReference>
<dbReference type="EMBL" id="JADZGI010000001">
    <property type="protein sequence ID" value="MBH0112019.1"/>
    <property type="molecule type" value="Genomic_DNA"/>
</dbReference>
<name>A0A931HAN7_9SPHN</name>
<keyword evidence="6 10" id="KW-0521">NADP</keyword>
<evidence type="ECO:0000313" key="14">
    <source>
        <dbReference type="Proteomes" id="UP000617634"/>
    </source>
</evidence>
<dbReference type="InterPro" id="IPR051402">
    <property type="entry name" value="KPR-Related"/>
</dbReference>
<feature type="domain" description="Ketopantoate reductase N-terminal" evidence="11">
    <location>
        <begin position="11"/>
        <end position="173"/>
    </location>
</feature>
<comment type="catalytic activity">
    <reaction evidence="9 10">
        <text>(R)-pantoate + NADP(+) = 2-dehydropantoate + NADPH + H(+)</text>
        <dbReference type="Rhea" id="RHEA:16233"/>
        <dbReference type="ChEBI" id="CHEBI:11561"/>
        <dbReference type="ChEBI" id="CHEBI:15378"/>
        <dbReference type="ChEBI" id="CHEBI:15980"/>
        <dbReference type="ChEBI" id="CHEBI:57783"/>
        <dbReference type="ChEBI" id="CHEBI:58349"/>
        <dbReference type="EC" id="1.1.1.169"/>
    </reaction>
</comment>
<dbReference type="InterPro" id="IPR013328">
    <property type="entry name" value="6PGD_dom2"/>
</dbReference>
<dbReference type="InterPro" id="IPR013332">
    <property type="entry name" value="KPR_N"/>
</dbReference>
<evidence type="ECO:0000256" key="7">
    <source>
        <dbReference type="ARBA" id="ARBA00023002"/>
    </source>
</evidence>
<dbReference type="InterPro" id="IPR036291">
    <property type="entry name" value="NAD(P)-bd_dom_sf"/>
</dbReference>
<keyword evidence="5 10" id="KW-0566">Pantothenate biosynthesis</keyword>
<evidence type="ECO:0000256" key="5">
    <source>
        <dbReference type="ARBA" id="ARBA00022655"/>
    </source>
</evidence>
<dbReference type="Proteomes" id="UP000617634">
    <property type="component" value="Unassembled WGS sequence"/>
</dbReference>
<dbReference type="InterPro" id="IPR003710">
    <property type="entry name" value="ApbA"/>
</dbReference>
<dbReference type="SUPFAM" id="SSF48179">
    <property type="entry name" value="6-phosphogluconate dehydrogenase C-terminal domain-like"/>
    <property type="match status" value="1"/>
</dbReference>
<accession>A0A931HAN7</accession>
<comment type="caution">
    <text evidence="13">The sequence shown here is derived from an EMBL/GenBank/DDBJ whole genome shotgun (WGS) entry which is preliminary data.</text>
</comment>
<comment type="pathway">
    <text evidence="1 10">Cofactor biosynthesis; (R)-pantothenate biosynthesis; (R)-pantoate from 3-methyl-2-oxobutanoate: step 2/2.</text>
</comment>
<dbReference type="SUPFAM" id="SSF51735">
    <property type="entry name" value="NAD(P)-binding Rossmann-fold domains"/>
    <property type="match status" value="1"/>
</dbReference>
<dbReference type="RefSeq" id="WP_197160824.1">
    <property type="nucleotide sequence ID" value="NZ_JADZGI010000001.1"/>
</dbReference>
<dbReference type="InterPro" id="IPR013752">
    <property type="entry name" value="KPA_reductase"/>
</dbReference>
<proteinExistence type="inferred from homology"/>
<dbReference type="NCBIfam" id="TIGR00745">
    <property type="entry name" value="apbA_panE"/>
    <property type="match status" value="1"/>
</dbReference>
<dbReference type="GO" id="GO:0008677">
    <property type="term" value="F:2-dehydropantoate 2-reductase activity"/>
    <property type="evidence" value="ECO:0007669"/>
    <property type="project" value="UniProtKB-EC"/>
</dbReference>
<sequence length="336" mass="35530">MTLPDETTPRIAILGAGAVGSLVAARLVQSGLAPSLVARGARLEQLRAKGLWLRENGAEPIHLPVRAASASEAGAQDIVFLALKAHAIEPALPDIARLVTPTTFVVPLINGVPWWYFQGDGARTVRAVDPHGALARFFAPSRLVGAVLFLTASLDDDGAVLASGPERIVMGTVSTATDTDPSATLAPLRSALGATSLAVRFVDEVRRDLWSKIALNLATNPLSVVAQATLAEQFNDPALVPTVTAVLRETIALARRLGVEPRYDLDEMLAIGRAAGPFRTSMAQDHARGAPLELDAIARSVLELAETHELPMPTARTVTEICSFLDGRSDTARDPV</sequence>
<evidence type="ECO:0000256" key="2">
    <source>
        <dbReference type="ARBA" id="ARBA00007870"/>
    </source>
</evidence>
<dbReference type="NCBIfam" id="NF005089">
    <property type="entry name" value="PRK06522.1-4"/>
    <property type="match status" value="1"/>
</dbReference>
<gene>
    <name evidence="13" type="ORF">I5E68_03510</name>
</gene>
<comment type="function">
    <text evidence="10">Catalyzes the NADPH-dependent reduction of ketopantoate into pantoic acid.</text>
</comment>
<keyword evidence="14" id="KW-1185">Reference proteome</keyword>
<evidence type="ECO:0000259" key="12">
    <source>
        <dbReference type="Pfam" id="PF08546"/>
    </source>
</evidence>
<dbReference type="PANTHER" id="PTHR21708">
    <property type="entry name" value="PROBABLE 2-DEHYDROPANTOATE 2-REDUCTASE"/>
    <property type="match status" value="1"/>
</dbReference>
<dbReference type="EC" id="1.1.1.169" evidence="3 10"/>
<dbReference type="InterPro" id="IPR008927">
    <property type="entry name" value="6-PGluconate_DH-like_C_sf"/>
</dbReference>
<evidence type="ECO:0000256" key="8">
    <source>
        <dbReference type="ARBA" id="ARBA00032024"/>
    </source>
</evidence>
<dbReference type="Gene3D" id="1.10.1040.10">
    <property type="entry name" value="N-(1-d-carboxylethyl)-l-norvaline Dehydrogenase, domain 2"/>
    <property type="match status" value="1"/>
</dbReference>